<dbReference type="AlphaFoldDB" id="A0A923E7T5"/>
<sequence>MKLTANYGLRKPDGNDAVNIEDLNYNADILDKKVKEVESNAGSVKSVNGKTGAVVLNAADIKTNSGTSVELQLADIIQQQKFYIKKFDTDENGIDTRVEKYRLNGTLLEKSVLSGGVSPNYTTRTITFYTVNGITVTDTIILTQIYFDNEWKGEKL</sequence>
<dbReference type="Proteomes" id="UP000563151">
    <property type="component" value="Unassembled WGS sequence"/>
</dbReference>
<evidence type="ECO:0000313" key="1">
    <source>
        <dbReference type="EMBL" id="MBC2398023.1"/>
    </source>
</evidence>
<dbReference type="EMBL" id="JAAZWO010000009">
    <property type="protein sequence ID" value="MBC2398023.1"/>
    <property type="molecule type" value="Genomic_DNA"/>
</dbReference>
<gene>
    <name evidence="1" type="ORF">HGG79_09575</name>
</gene>
<comment type="caution">
    <text evidence="1">The sequence shown here is derived from an EMBL/GenBank/DDBJ whole genome shotgun (WGS) entry which is preliminary data.</text>
</comment>
<accession>A0A923E7T5</accession>
<organism evidence="1 2">
    <name type="scientific">Clostridium tetanomorphum</name>
    <dbReference type="NCBI Taxonomy" id="1553"/>
    <lineage>
        <taxon>Bacteria</taxon>
        <taxon>Bacillati</taxon>
        <taxon>Bacillota</taxon>
        <taxon>Clostridia</taxon>
        <taxon>Eubacteriales</taxon>
        <taxon>Clostridiaceae</taxon>
        <taxon>Clostridium</taxon>
    </lineage>
</organism>
<protein>
    <submittedName>
        <fullName evidence="1">Uncharacterized protein</fullName>
    </submittedName>
</protein>
<proteinExistence type="predicted"/>
<evidence type="ECO:0000313" key="2">
    <source>
        <dbReference type="Proteomes" id="UP000563151"/>
    </source>
</evidence>
<dbReference type="RefSeq" id="WP_035149194.1">
    <property type="nucleotide sequence ID" value="NZ_JAAZWO010000009.1"/>
</dbReference>
<name>A0A923E7T5_CLOTT</name>
<keyword evidence="2" id="KW-1185">Reference proteome</keyword>
<reference evidence="1 2" key="1">
    <citation type="submission" date="2020-04" db="EMBL/GenBank/DDBJ databases">
        <title>Genomic insights into acetone-butanol-ethanol (ABE) fermentation by sequencing solventogenic clostridia strains.</title>
        <authorList>
            <person name="Brown S."/>
        </authorList>
    </citation>
    <scope>NUCLEOTIDE SEQUENCE [LARGE SCALE GENOMIC DNA]</scope>
    <source>
        <strain evidence="1 2">DJ011</strain>
    </source>
</reference>